<evidence type="ECO:0000256" key="4">
    <source>
        <dbReference type="ARBA" id="ARBA00022989"/>
    </source>
</evidence>
<accession>A0A9Y1BUN0</accession>
<protein>
    <submittedName>
        <fullName evidence="7">Metal ABC transporter permease</fullName>
    </submittedName>
</protein>
<comment type="subcellular location">
    <subcellularLocation>
        <location evidence="1">Membrane</location>
        <topology evidence="1">Multi-pass membrane protein</topology>
    </subcellularLocation>
</comment>
<feature type="transmembrane region" description="Helical" evidence="6">
    <location>
        <begin position="252"/>
        <end position="269"/>
    </location>
</feature>
<dbReference type="Proteomes" id="UP001200513">
    <property type="component" value="Chromosome"/>
</dbReference>
<evidence type="ECO:0000256" key="5">
    <source>
        <dbReference type="ARBA" id="ARBA00023136"/>
    </source>
</evidence>
<evidence type="ECO:0000256" key="3">
    <source>
        <dbReference type="ARBA" id="ARBA00022692"/>
    </source>
</evidence>
<feature type="transmembrane region" description="Helical" evidence="6">
    <location>
        <begin position="127"/>
        <end position="154"/>
    </location>
</feature>
<dbReference type="AlphaFoldDB" id="A0A9Y1BUN0"/>
<evidence type="ECO:0000256" key="1">
    <source>
        <dbReference type="ARBA" id="ARBA00004141"/>
    </source>
</evidence>
<dbReference type="CDD" id="cd06550">
    <property type="entry name" value="TM_ABC_iron-siderophores_like"/>
    <property type="match status" value="1"/>
</dbReference>
<dbReference type="GO" id="GO:0010043">
    <property type="term" value="P:response to zinc ion"/>
    <property type="evidence" value="ECO:0007669"/>
    <property type="project" value="TreeGrafter"/>
</dbReference>
<reference evidence="7" key="1">
    <citation type="journal article" date="2022" name="Nat. Microbiol.">
        <title>Unique mobile elements and scalable gene flow at the prokaryote-eukaryote boundary revealed by circularized Asgard archaea genomes.</title>
        <authorList>
            <person name="Wu F."/>
            <person name="Speth D.R."/>
            <person name="Philosof A."/>
            <person name="Cremiere A."/>
            <person name="Narayanan A."/>
            <person name="Barco R.A."/>
            <person name="Connon S.A."/>
            <person name="Amend J.P."/>
            <person name="Antoshechkin I.A."/>
            <person name="Orphan V.J."/>
        </authorList>
    </citation>
    <scope>NUCLEOTIDE SEQUENCE</scope>
    <source>
        <strain evidence="7">PR6</strain>
    </source>
</reference>
<feature type="transmembrane region" description="Helical" evidence="6">
    <location>
        <begin position="69"/>
        <end position="87"/>
    </location>
</feature>
<keyword evidence="3 6" id="KW-0812">Transmembrane</keyword>
<feature type="transmembrane region" description="Helical" evidence="6">
    <location>
        <begin position="96"/>
        <end position="115"/>
    </location>
</feature>
<feature type="transmembrane region" description="Helical" evidence="6">
    <location>
        <begin position="175"/>
        <end position="192"/>
    </location>
</feature>
<feature type="transmembrane region" description="Helical" evidence="6">
    <location>
        <begin position="225"/>
        <end position="246"/>
    </location>
</feature>
<sequence length="340" mass="37317">MGSFLDFFYALANYSWMQRAFYTALIVGIVGGIIGVFILLKGMVFLGQAIAHTAFAGAALAILLGIEPLYIIIVFGVIAALGVGYVNEKKVMKEDIIIGVIFTFFMALAIIFITLNKKYSTDVNAILFGNILLVSKLNFIVLLITLGIVGILILGLKKEYYLITFNSEIATVSGVPVKLLDYLLLVLLALTIDVSLKAIGAILVFAMIVTPAAAAYQWTFKINKMLLLSSIIGVISSIGGLFLSYLLNLSSGATIVSLSTLIFLFSFLVSPKRIKTGFTTAECKFCRHVINGESYCLDEPECRALDIPHYHDDKGIIILKKDIRPLSTLTRHKHDKKEEK</sequence>
<keyword evidence="4 6" id="KW-1133">Transmembrane helix</keyword>
<feature type="transmembrane region" description="Helical" evidence="6">
    <location>
        <begin position="45"/>
        <end position="63"/>
    </location>
</feature>
<evidence type="ECO:0000313" key="7">
    <source>
        <dbReference type="EMBL" id="UJG44569.1"/>
    </source>
</evidence>
<dbReference type="PANTHER" id="PTHR30477">
    <property type="entry name" value="ABC-TRANSPORTER METAL-BINDING PROTEIN"/>
    <property type="match status" value="1"/>
</dbReference>
<organism evidence="7">
    <name type="scientific">Candidatus Heimdallarchaeum endolithica</name>
    <dbReference type="NCBI Taxonomy" id="2876572"/>
    <lineage>
        <taxon>Archaea</taxon>
        <taxon>Promethearchaeati</taxon>
        <taxon>Candidatus Heimdallarchaeota</taxon>
        <taxon>Candidatus Heimdallarchaeia (ex Rinke et al. 2021) (nom. nud.)</taxon>
        <taxon>Candidatus Heimdallarchaeales</taxon>
        <taxon>Candidatus Heimdallarchaeaceae</taxon>
        <taxon>Candidatus Heimdallarchaeum</taxon>
    </lineage>
</organism>
<dbReference type="GO" id="GO:0055085">
    <property type="term" value="P:transmembrane transport"/>
    <property type="evidence" value="ECO:0007669"/>
    <property type="project" value="InterPro"/>
</dbReference>
<proteinExistence type="inferred from homology"/>
<evidence type="ECO:0000256" key="6">
    <source>
        <dbReference type="SAM" id="Phobius"/>
    </source>
</evidence>
<gene>
    <name evidence="7" type="ORF">K9W46_05160</name>
</gene>
<dbReference type="SUPFAM" id="SSF81345">
    <property type="entry name" value="ABC transporter involved in vitamin B12 uptake, BtuC"/>
    <property type="match status" value="1"/>
</dbReference>
<dbReference type="InterPro" id="IPR001626">
    <property type="entry name" value="ABC_TroCD"/>
</dbReference>
<dbReference type="PANTHER" id="PTHR30477:SF0">
    <property type="entry name" value="METAL TRANSPORT SYSTEM MEMBRANE PROTEIN TM_0125-RELATED"/>
    <property type="match status" value="1"/>
</dbReference>
<dbReference type="EMBL" id="CP084167">
    <property type="protein sequence ID" value="UJG44569.1"/>
    <property type="molecule type" value="Genomic_DNA"/>
</dbReference>
<comment type="similarity">
    <text evidence="2">Belongs to the ABC-3 integral membrane protein family.</text>
</comment>
<name>A0A9Y1BUN0_9ARCH</name>
<dbReference type="GO" id="GO:0043190">
    <property type="term" value="C:ATP-binding cassette (ABC) transporter complex"/>
    <property type="evidence" value="ECO:0007669"/>
    <property type="project" value="InterPro"/>
</dbReference>
<evidence type="ECO:0000256" key="2">
    <source>
        <dbReference type="ARBA" id="ARBA00008034"/>
    </source>
</evidence>
<dbReference type="Gene3D" id="1.10.3470.10">
    <property type="entry name" value="ABC transporter involved in vitamin B12 uptake, BtuC"/>
    <property type="match status" value="1"/>
</dbReference>
<dbReference type="InterPro" id="IPR037294">
    <property type="entry name" value="ABC_BtuC-like"/>
</dbReference>
<keyword evidence="5 6" id="KW-0472">Membrane</keyword>
<feature type="transmembrane region" description="Helical" evidence="6">
    <location>
        <begin position="20"/>
        <end position="40"/>
    </location>
</feature>
<feature type="transmembrane region" description="Helical" evidence="6">
    <location>
        <begin position="198"/>
        <end position="218"/>
    </location>
</feature>
<dbReference type="Pfam" id="PF00950">
    <property type="entry name" value="ABC-3"/>
    <property type="match status" value="1"/>
</dbReference>